<evidence type="ECO:0000313" key="9">
    <source>
        <dbReference type="Proteomes" id="UP000193380"/>
    </source>
</evidence>
<keyword evidence="2 6" id="KW-0812">Transmembrane</keyword>
<dbReference type="KEGG" id="omy:110488802"/>
<dbReference type="GeneID" id="110488802"/>
<protein>
    <submittedName>
        <fullName evidence="8">Zgc:113425</fullName>
    </submittedName>
</protein>
<comment type="subcellular location">
    <subcellularLocation>
        <location evidence="1">Membrane</location>
        <topology evidence="1">Multi-pass membrane protein</topology>
    </subcellularLocation>
</comment>
<evidence type="ECO:0000256" key="6">
    <source>
        <dbReference type="SAM" id="Phobius"/>
    </source>
</evidence>
<name>A0A060XKK1_ONCMY</name>
<feature type="transmembrane region" description="Helical" evidence="6">
    <location>
        <begin position="49"/>
        <end position="67"/>
    </location>
</feature>
<evidence type="ECO:0000313" key="7">
    <source>
        <dbReference type="EMBL" id="CDQ77425.1"/>
    </source>
</evidence>
<dbReference type="GeneTree" id="ENSGT00390000008183"/>
<dbReference type="InterPro" id="IPR007237">
    <property type="entry name" value="CD20-like"/>
</dbReference>
<keyword evidence="4 6" id="KW-0472">Membrane</keyword>
<feature type="transmembrane region" description="Helical" evidence="6">
    <location>
        <begin position="132"/>
        <end position="153"/>
    </location>
</feature>
<feature type="transmembrane region" description="Helical" evidence="6">
    <location>
        <begin position="12"/>
        <end position="37"/>
    </location>
</feature>
<evidence type="ECO:0000313" key="10">
    <source>
        <dbReference type="Proteomes" id="UP000694395"/>
    </source>
</evidence>
<reference evidence="8" key="4">
    <citation type="submission" date="2025-05" db="UniProtKB">
        <authorList>
            <consortium name="Ensembl"/>
        </authorList>
    </citation>
    <scope>IDENTIFICATION</scope>
</reference>
<evidence type="ECO:0000256" key="3">
    <source>
        <dbReference type="ARBA" id="ARBA00022989"/>
    </source>
</evidence>
<dbReference type="AlphaFoldDB" id="A0A060XKK1"/>
<accession>A0A060XKK1</accession>
<dbReference type="Proteomes" id="UP000193380">
    <property type="component" value="Unassembled WGS sequence"/>
</dbReference>
<dbReference type="OrthoDB" id="9878438at2759"/>
<dbReference type="RefSeq" id="XP_021416870.1">
    <property type="nucleotide sequence ID" value="XM_021561195.2"/>
</dbReference>
<reference evidence="8 10" key="3">
    <citation type="submission" date="2020-07" db="EMBL/GenBank/DDBJ databases">
        <title>A long reads based de novo assembly of the rainbow trout Arlee double haploid line genome.</title>
        <authorList>
            <person name="Gao G."/>
            <person name="Palti Y."/>
        </authorList>
    </citation>
    <scope>NUCLEOTIDE SEQUENCE [LARGE SCALE GENOMIC DNA]</scope>
</reference>
<feature type="region of interest" description="Disordered" evidence="5">
    <location>
        <begin position="198"/>
        <end position="223"/>
    </location>
</feature>
<dbReference type="PaxDb" id="8022-A0A060XKK1"/>
<dbReference type="EMBL" id="FR905228">
    <property type="protein sequence ID" value="CDQ77425.1"/>
    <property type="molecule type" value="Genomic_DNA"/>
</dbReference>
<organism evidence="7 9">
    <name type="scientific">Oncorhynchus mykiss</name>
    <name type="common">Rainbow trout</name>
    <name type="synonym">Salmo gairdneri</name>
    <dbReference type="NCBI Taxonomy" id="8022"/>
    <lineage>
        <taxon>Eukaryota</taxon>
        <taxon>Metazoa</taxon>
        <taxon>Chordata</taxon>
        <taxon>Craniata</taxon>
        <taxon>Vertebrata</taxon>
        <taxon>Euteleostomi</taxon>
        <taxon>Actinopterygii</taxon>
        <taxon>Neopterygii</taxon>
        <taxon>Teleostei</taxon>
        <taxon>Protacanthopterygii</taxon>
        <taxon>Salmoniformes</taxon>
        <taxon>Salmonidae</taxon>
        <taxon>Salmoninae</taxon>
        <taxon>Oncorhynchus</taxon>
    </lineage>
</organism>
<keyword evidence="10" id="KW-1185">Reference proteome</keyword>
<keyword evidence="3 6" id="KW-1133">Transmembrane helix</keyword>
<reference evidence="7" key="2">
    <citation type="submission" date="2014-03" db="EMBL/GenBank/DDBJ databases">
        <authorList>
            <person name="Genoscope - CEA"/>
        </authorList>
    </citation>
    <scope>NUCLEOTIDE SEQUENCE</scope>
</reference>
<evidence type="ECO:0000256" key="2">
    <source>
        <dbReference type="ARBA" id="ARBA00022692"/>
    </source>
</evidence>
<dbReference type="Ensembl" id="ENSOMYT00000076341.2">
    <property type="protein sequence ID" value="ENSOMYP00000070108.2"/>
    <property type="gene ID" value="ENSOMYG00000032497.2"/>
</dbReference>
<evidence type="ECO:0000313" key="8">
    <source>
        <dbReference type="Ensembl" id="ENSOMYP00000070108.2"/>
    </source>
</evidence>
<accession>A0A8C7SLV1</accession>
<evidence type="ECO:0000256" key="5">
    <source>
        <dbReference type="SAM" id="MobiDB-lite"/>
    </source>
</evidence>
<evidence type="ECO:0000256" key="1">
    <source>
        <dbReference type="ARBA" id="ARBA00004141"/>
    </source>
</evidence>
<dbReference type="Proteomes" id="UP000694395">
    <property type="component" value="Chromosome 14"/>
</dbReference>
<feature type="transmembrane region" description="Helical" evidence="6">
    <location>
        <begin position="74"/>
        <end position="99"/>
    </location>
</feature>
<dbReference type="GO" id="GO:0016020">
    <property type="term" value="C:membrane"/>
    <property type="evidence" value="ECO:0007669"/>
    <property type="project" value="UniProtKB-SubCell"/>
</dbReference>
<reference evidence="7" key="1">
    <citation type="journal article" date="2014" name="Nat. Commun.">
        <title>The rainbow trout genome provides novel insights into evolution after whole-genome duplication in vertebrates.</title>
        <authorList>
            <person name="Berthelot C."/>
            <person name="Brunet F."/>
            <person name="Chalopin D."/>
            <person name="Juanchich A."/>
            <person name="Bernard M."/>
            <person name="Noel B."/>
            <person name="Bento P."/>
            <person name="Da Silva C."/>
            <person name="Labadie K."/>
            <person name="Alberti A."/>
            <person name="Aury J.M."/>
            <person name="Louis A."/>
            <person name="Dehais P."/>
            <person name="Bardou P."/>
            <person name="Montfort J."/>
            <person name="Klopp C."/>
            <person name="Cabau C."/>
            <person name="Gaspin C."/>
            <person name="Thorgaard G.H."/>
            <person name="Boussaha M."/>
            <person name="Quillet E."/>
            <person name="Guyomard R."/>
            <person name="Galiana D."/>
            <person name="Bobe J."/>
            <person name="Volff J.N."/>
            <person name="Genet C."/>
            <person name="Wincker P."/>
            <person name="Jaillon O."/>
            <person name="Roest Crollius H."/>
            <person name="Guiguen Y."/>
        </authorList>
    </citation>
    <scope>NUCLEOTIDE SEQUENCE [LARGE SCALE GENOMIC DNA]</scope>
</reference>
<evidence type="ECO:0000256" key="4">
    <source>
        <dbReference type="ARBA" id="ARBA00023136"/>
    </source>
</evidence>
<sequence>MDRYRYFIFNQRSVVVLGILQVACAALCLVCGFIDAFFRKNTTLSETRAPVWAGLIMACPGALALFASQRKNPVLVNVMIAVSVCSCVSVVMVSGYAFLTLTYGENDNEVFHHHNNLEVRFMLSRMVKGANATILLVCIVSLVLSSLIAFVGCRSLPLCGCYDGLTGLEILVPQNDPSPQTELVCTWQAGGEDSVLNSPVNFSDRCPEEEEAPSKLPPYSRLT</sequence>
<proteinExistence type="predicted"/>
<dbReference type="Pfam" id="PF04103">
    <property type="entry name" value="CD20"/>
    <property type="match status" value="1"/>
</dbReference>
<gene>
    <name evidence="8" type="primary">zgc:113425</name>
    <name evidence="7" type="ORF">GSONMT00058931001</name>
</gene>